<dbReference type="InterPro" id="IPR006426">
    <property type="entry name" value="Asn_synth_AEB"/>
</dbReference>
<evidence type="ECO:0000256" key="2">
    <source>
        <dbReference type="ARBA" id="ARBA00005752"/>
    </source>
</evidence>
<dbReference type="Proteomes" id="UP000051643">
    <property type="component" value="Unassembled WGS sequence"/>
</dbReference>
<dbReference type="PANTHER" id="PTHR43284">
    <property type="entry name" value="ASPARAGINE SYNTHETASE (GLUTAMINE-HYDROLYZING)"/>
    <property type="match status" value="1"/>
</dbReference>
<evidence type="ECO:0000259" key="10">
    <source>
        <dbReference type="PROSITE" id="PS51278"/>
    </source>
</evidence>
<evidence type="ECO:0000256" key="6">
    <source>
        <dbReference type="ARBA" id="ARBA00022962"/>
    </source>
</evidence>
<dbReference type="GO" id="GO:0005829">
    <property type="term" value="C:cytosol"/>
    <property type="evidence" value="ECO:0007669"/>
    <property type="project" value="TreeGrafter"/>
</dbReference>
<evidence type="ECO:0000313" key="11">
    <source>
        <dbReference type="EMBL" id="KRG28305.1"/>
    </source>
</evidence>
<reference evidence="11" key="1">
    <citation type="submission" date="2015-10" db="EMBL/GenBank/DDBJ databases">
        <title>Draft genome sequence of Salegentibacter mishustinae KCTC 12263.</title>
        <authorList>
            <person name="Lin W."/>
            <person name="Zheng Q."/>
        </authorList>
    </citation>
    <scope>NUCLEOTIDE SEQUENCE [LARGE SCALE GENOMIC DNA]</scope>
    <source>
        <strain evidence="11">KCTC 12263</strain>
    </source>
</reference>
<keyword evidence="8" id="KW-0028">Amino-acid biosynthesis</keyword>
<dbReference type="InterPro" id="IPR051786">
    <property type="entry name" value="ASN_synthetase/amidase"/>
</dbReference>
<evidence type="ECO:0000256" key="8">
    <source>
        <dbReference type="PIRSR" id="PIRSR001589-1"/>
    </source>
</evidence>
<dbReference type="Pfam" id="PF00733">
    <property type="entry name" value="Asn_synthase"/>
    <property type="match status" value="1"/>
</dbReference>
<dbReference type="Gene3D" id="3.60.20.10">
    <property type="entry name" value="Glutamine Phosphoribosylpyrophosphate, subunit 1, domain 1"/>
    <property type="match status" value="1"/>
</dbReference>
<evidence type="ECO:0000256" key="3">
    <source>
        <dbReference type="ARBA" id="ARBA00012737"/>
    </source>
</evidence>
<feature type="binding site" evidence="9">
    <location>
        <begin position="358"/>
        <end position="359"/>
    </location>
    <ligand>
        <name>ATP</name>
        <dbReference type="ChEBI" id="CHEBI:30616"/>
    </ligand>
</feature>
<dbReference type="OrthoDB" id="9763290at2"/>
<dbReference type="AlphaFoldDB" id="A0A0Q9ZHH9"/>
<dbReference type="SUPFAM" id="SSF52402">
    <property type="entry name" value="Adenine nucleotide alpha hydrolases-like"/>
    <property type="match status" value="1"/>
</dbReference>
<dbReference type="Pfam" id="PF13537">
    <property type="entry name" value="GATase_7"/>
    <property type="match status" value="1"/>
</dbReference>
<dbReference type="RefSeq" id="WP_057481976.1">
    <property type="nucleotide sequence ID" value="NZ_BMWR01000001.1"/>
</dbReference>
<dbReference type="InterPro" id="IPR001962">
    <property type="entry name" value="Asn_synthase"/>
</dbReference>
<dbReference type="PANTHER" id="PTHR43284:SF1">
    <property type="entry name" value="ASPARAGINE SYNTHETASE"/>
    <property type="match status" value="1"/>
</dbReference>
<dbReference type="EC" id="6.3.5.4" evidence="3"/>
<dbReference type="GO" id="GO:0006529">
    <property type="term" value="P:asparagine biosynthetic process"/>
    <property type="evidence" value="ECO:0007669"/>
    <property type="project" value="UniProtKB-KW"/>
</dbReference>
<dbReference type="STRING" id="270918.APR42_05825"/>
<sequence>MCGIAGAINAELTKESLNLIKHRGPDFQYFVVENMGGNSVYLGHTRLSILDLSPTGNQPMKSSCGQYTLIFNGEIYNHLELRKKLTSVDFKGTSDTETILYYLMKFGIDSVRDFNGIFALALLDKKEEKMYLARDMFGVKPLYYYQKGKTLLFASELKIIKENPAYEKAIDLDALNTFLAFRYNPAPKTIFKGIKKLEAASYLVLDNNLNSTQIDFWPRKQKINHNISEAEAVDQYSFLFEQAIKRQALSDVPIGVLLSGGLDSAMVAHMLAKHTDKQLKTFTVGFQGKGNFNELDDARETAKFIKSDHYDIFMNIEQFLETFSMSYYHTEEPIAAATIPPLYHVSKLAHEHVKVVMSGQGADEPMAGYKRYRGEKIIGDYGKILNMLPLNAIQKLFPANIALERGIYSSRFKNEVDRFVAIFSLFTPELKQKLFKPEIATIAFSEQRELFDKILANSDPKANSLNRLLYLDTRSLLPDSLLLFNDKITMAHSIENRVPFLDMDLVAFIESLPVKYKLNGKITKYVQRKAAAKFLPGNIINRKKKAFETPIGIWFKQELGNTLIELIEKPNSLSREYFNLAFIKNMIDLHKNKKRDYEKHLFILLSLEYWYQNFYSENFSDVVLENANYISR</sequence>
<dbReference type="NCBIfam" id="TIGR01536">
    <property type="entry name" value="asn_synth_AEB"/>
    <property type="match status" value="1"/>
</dbReference>
<feature type="active site" description="For GATase activity" evidence="8">
    <location>
        <position position="2"/>
    </location>
</feature>
<evidence type="ECO:0000256" key="9">
    <source>
        <dbReference type="PIRSR" id="PIRSR001589-2"/>
    </source>
</evidence>
<evidence type="ECO:0000313" key="12">
    <source>
        <dbReference type="Proteomes" id="UP000051643"/>
    </source>
</evidence>
<dbReference type="CDD" id="cd01991">
    <property type="entry name" value="Asn_synthase_B_C"/>
    <property type="match status" value="1"/>
</dbReference>
<gene>
    <name evidence="11" type="ORF">APR42_05825</name>
</gene>
<comment type="catalytic activity">
    <reaction evidence="7">
        <text>L-aspartate + L-glutamine + ATP + H2O = L-asparagine + L-glutamate + AMP + diphosphate + H(+)</text>
        <dbReference type="Rhea" id="RHEA:12228"/>
        <dbReference type="ChEBI" id="CHEBI:15377"/>
        <dbReference type="ChEBI" id="CHEBI:15378"/>
        <dbReference type="ChEBI" id="CHEBI:29985"/>
        <dbReference type="ChEBI" id="CHEBI:29991"/>
        <dbReference type="ChEBI" id="CHEBI:30616"/>
        <dbReference type="ChEBI" id="CHEBI:33019"/>
        <dbReference type="ChEBI" id="CHEBI:58048"/>
        <dbReference type="ChEBI" id="CHEBI:58359"/>
        <dbReference type="ChEBI" id="CHEBI:456215"/>
        <dbReference type="EC" id="6.3.5.4"/>
    </reaction>
</comment>
<evidence type="ECO:0000256" key="1">
    <source>
        <dbReference type="ARBA" id="ARBA00005187"/>
    </source>
</evidence>
<dbReference type="GO" id="GO:0004066">
    <property type="term" value="F:asparagine synthase (glutamine-hydrolyzing) activity"/>
    <property type="evidence" value="ECO:0007669"/>
    <property type="project" value="UniProtKB-EC"/>
</dbReference>
<dbReference type="EMBL" id="LKTP01000023">
    <property type="protein sequence ID" value="KRG28305.1"/>
    <property type="molecule type" value="Genomic_DNA"/>
</dbReference>
<dbReference type="PROSITE" id="PS51278">
    <property type="entry name" value="GATASE_TYPE_2"/>
    <property type="match status" value="1"/>
</dbReference>
<dbReference type="InterPro" id="IPR033738">
    <property type="entry name" value="AsnB_N"/>
</dbReference>
<organism evidence="11 12">
    <name type="scientific">Salegentibacter mishustinae</name>
    <dbReference type="NCBI Taxonomy" id="270918"/>
    <lineage>
        <taxon>Bacteria</taxon>
        <taxon>Pseudomonadati</taxon>
        <taxon>Bacteroidota</taxon>
        <taxon>Flavobacteriia</taxon>
        <taxon>Flavobacteriales</taxon>
        <taxon>Flavobacteriaceae</taxon>
        <taxon>Salegentibacter</taxon>
    </lineage>
</organism>
<name>A0A0Q9ZHH9_9FLAO</name>
<dbReference type="InterPro" id="IPR017932">
    <property type="entry name" value="GATase_2_dom"/>
</dbReference>
<dbReference type="PIRSF" id="PIRSF001589">
    <property type="entry name" value="Asn_synthetase_glu-h"/>
    <property type="match status" value="1"/>
</dbReference>
<proteinExistence type="inferred from homology"/>
<keyword evidence="6 8" id="KW-0315">Glutamine amidotransferase</keyword>
<evidence type="ECO:0000256" key="5">
    <source>
        <dbReference type="ARBA" id="ARBA00022840"/>
    </source>
</evidence>
<dbReference type="CDD" id="cd00712">
    <property type="entry name" value="AsnB"/>
    <property type="match status" value="1"/>
</dbReference>
<keyword evidence="12" id="KW-1185">Reference proteome</keyword>
<keyword evidence="4 9" id="KW-0547">Nucleotide-binding</keyword>
<comment type="similarity">
    <text evidence="2">Belongs to the asparagine synthetase family.</text>
</comment>
<dbReference type="GO" id="GO:0005524">
    <property type="term" value="F:ATP binding"/>
    <property type="evidence" value="ECO:0007669"/>
    <property type="project" value="UniProtKB-KW"/>
</dbReference>
<evidence type="ECO:0000256" key="4">
    <source>
        <dbReference type="ARBA" id="ARBA00022741"/>
    </source>
</evidence>
<protein>
    <recommendedName>
        <fullName evidence="3">asparagine synthase (glutamine-hydrolyzing)</fullName>
        <ecNumber evidence="3">6.3.5.4</ecNumber>
    </recommendedName>
</protein>
<dbReference type="SUPFAM" id="SSF56235">
    <property type="entry name" value="N-terminal nucleophile aminohydrolases (Ntn hydrolases)"/>
    <property type="match status" value="1"/>
</dbReference>
<feature type="binding site" evidence="9">
    <location>
        <position position="257"/>
    </location>
    <ligand>
        <name>ATP</name>
        <dbReference type="ChEBI" id="CHEBI:30616"/>
    </ligand>
</feature>
<feature type="domain" description="Glutamine amidotransferase type-2" evidence="10">
    <location>
        <begin position="2"/>
        <end position="208"/>
    </location>
</feature>
<dbReference type="InterPro" id="IPR014729">
    <property type="entry name" value="Rossmann-like_a/b/a_fold"/>
</dbReference>
<dbReference type="InterPro" id="IPR029055">
    <property type="entry name" value="Ntn_hydrolases_N"/>
</dbReference>
<keyword evidence="8" id="KW-0061">Asparagine biosynthesis</keyword>
<feature type="binding site" evidence="9">
    <location>
        <position position="95"/>
    </location>
    <ligand>
        <name>L-glutamine</name>
        <dbReference type="ChEBI" id="CHEBI:58359"/>
    </ligand>
</feature>
<feature type="binding site" evidence="9">
    <location>
        <position position="284"/>
    </location>
    <ligand>
        <name>ATP</name>
        <dbReference type="ChEBI" id="CHEBI:30616"/>
    </ligand>
</feature>
<comment type="caution">
    <text evidence="11">The sequence shown here is derived from an EMBL/GenBank/DDBJ whole genome shotgun (WGS) entry which is preliminary data.</text>
</comment>
<comment type="pathway">
    <text evidence="1">Amino-acid biosynthesis; L-asparagine biosynthesis; L-asparagine from L-aspartate (L-Gln route): step 1/1.</text>
</comment>
<dbReference type="Gene3D" id="3.40.50.620">
    <property type="entry name" value="HUPs"/>
    <property type="match status" value="1"/>
</dbReference>
<evidence type="ECO:0000256" key="7">
    <source>
        <dbReference type="ARBA" id="ARBA00048741"/>
    </source>
</evidence>
<accession>A0A0Q9ZHH9</accession>
<keyword evidence="5 9" id="KW-0067">ATP-binding</keyword>